<keyword evidence="2" id="KW-1185">Reference proteome</keyword>
<evidence type="ECO:0000313" key="1">
    <source>
        <dbReference type="EMBL" id="CAK5116602.1"/>
    </source>
</evidence>
<dbReference type="Proteomes" id="UP001497535">
    <property type="component" value="Unassembled WGS sequence"/>
</dbReference>
<name>A0ACB1B4E6_MELEN</name>
<dbReference type="EMBL" id="CAVMJV010000158">
    <property type="protein sequence ID" value="CAK5116602.1"/>
    <property type="molecule type" value="Genomic_DNA"/>
</dbReference>
<protein>
    <submittedName>
        <fullName evidence="1">Uncharacterized protein</fullName>
    </submittedName>
</protein>
<sequence>MEAEYEQSTIFSIDILKNYRTSSINFSFAWLVLPLLSEFIIIIVLLFISTIAIAQWLLLRLQGARTFCTPLTCQYHSELMPLPFTYFCYNM</sequence>
<reference evidence="1" key="1">
    <citation type="submission" date="2023-11" db="EMBL/GenBank/DDBJ databases">
        <authorList>
            <person name="Poullet M."/>
        </authorList>
    </citation>
    <scope>NUCLEOTIDE SEQUENCE</scope>
    <source>
        <strain evidence="1">E1834</strain>
    </source>
</reference>
<proteinExistence type="predicted"/>
<evidence type="ECO:0000313" key="2">
    <source>
        <dbReference type="Proteomes" id="UP001497535"/>
    </source>
</evidence>
<organism evidence="1 2">
    <name type="scientific">Meloidogyne enterolobii</name>
    <name type="common">Root-knot nematode worm</name>
    <name type="synonym">Meloidogyne mayaguensis</name>
    <dbReference type="NCBI Taxonomy" id="390850"/>
    <lineage>
        <taxon>Eukaryota</taxon>
        <taxon>Metazoa</taxon>
        <taxon>Ecdysozoa</taxon>
        <taxon>Nematoda</taxon>
        <taxon>Chromadorea</taxon>
        <taxon>Rhabditida</taxon>
        <taxon>Tylenchina</taxon>
        <taxon>Tylenchomorpha</taxon>
        <taxon>Tylenchoidea</taxon>
        <taxon>Meloidogynidae</taxon>
        <taxon>Meloidogyninae</taxon>
        <taxon>Meloidogyne</taxon>
    </lineage>
</organism>
<accession>A0ACB1B4E6</accession>
<comment type="caution">
    <text evidence="1">The sequence shown here is derived from an EMBL/GenBank/DDBJ whole genome shotgun (WGS) entry which is preliminary data.</text>
</comment>
<gene>
    <name evidence="1" type="ORF">MENTE1834_LOCUS45848</name>
</gene>